<dbReference type="InterPro" id="IPR023365">
    <property type="entry name" value="Sortase_dom-sf"/>
</dbReference>
<dbReference type="CDD" id="cd05829">
    <property type="entry name" value="Sortase_F"/>
    <property type="match status" value="1"/>
</dbReference>
<protein>
    <submittedName>
        <fullName evidence="3">Class F sortase</fullName>
    </submittedName>
</protein>
<dbReference type="Pfam" id="PF04203">
    <property type="entry name" value="Sortase"/>
    <property type="match status" value="1"/>
</dbReference>
<name>A0A939F1I1_9ACTN</name>
<dbReference type="Proteomes" id="UP000664167">
    <property type="component" value="Unassembled WGS sequence"/>
</dbReference>
<dbReference type="AlphaFoldDB" id="A0A939F1I1"/>
<proteinExistence type="predicted"/>
<keyword evidence="4" id="KW-1185">Reference proteome</keyword>
<keyword evidence="1" id="KW-0378">Hydrolase</keyword>
<dbReference type="EMBL" id="JAFLRJ010000007">
    <property type="protein sequence ID" value="MBO0510427.1"/>
    <property type="molecule type" value="Genomic_DNA"/>
</dbReference>
<reference evidence="3" key="1">
    <citation type="submission" date="2021-03" db="EMBL/GenBank/DDBJ databases">
        <title>Streptomyces poriferae sp. nov., a novel marine sponge-derived Actinobacteria species with anti-MRSA activity.</title>
        <authorList>
            <person name="Sandoval-Powers M."/>
            <person name="Kralova S."/>
            <person name="Nguyen G.-S."/>
            <person name="Fawwal D."/>
            <person name="Degnes K."/>
            <person name="Klinkenberg G."/>
            <person name="Sletta H."/>
            <person name="Wentzel A."/>
            <person name="Liles M.R."/>
        </authorList>
    </citation>
    <scope>NUCLEOTIDE SEQUENCE</scope>
    <source>
        <strain evidence="3">DSM 41794</strain>
    </source>
</reference>
<dbReference type="InterPro" id="IPR005754">
    <property type="entry name" value="Sortase"/>
</dbReference>
<evidence type="ECO:0000256" key="1">
    <source>
        <dbReference type="ARBA" id="ARBA00022801"/>
    </source>
</evidence>
<evidence type="ECO:0000313" key="4">
    <source>
        <dbReference type="Proteomes" id="UP000664167"/>
    </source>
</evidence>
<organism evidence="3 4">
    <name type="scientific">Streptomyces beijiangensis</name>
    <dbReference type="NCBI Taxonomy" id="163361"/>
    <lineage>
        <taxon>Bacteria</taxon>
        <taxon>Bacillati</taxon>
        <taxon>Actinomycetota</taxon>
        <taxon>Actinomycetes</taxon>
        <taxon>Kitasatosporales</taxon>
        <taxon>Streptomycetaceae</taxon>
        <taxon>Streptomyces</taxon>
    </lineage>
</organism>
<dbReference type="Gene3D" id="2.40.260.10">
    <property type="entry name" value="Sortase"/>
    <property type="match status" value="1"/>
</dbReference>
<evidence type="ECO:0000313" key="3">
    <source>
        <dbReference type="EMBL" id="MBO0510427.1"/>
    </source>
</evidence>
<dbReference type="NCBIfam" id="NF033748">
    <property type="entry name" value="class_F_sortase"/>
    <property type="match status" value="1"/>
</dbReference>
<evidence type="ECO:0000256" key="2">
    <source>
        <dbReference type="SAM" id="MobiDB-lite"/>
    </source>
</evidence>
<gene>
    <name evidence="3" type="ORF">J0695_01165</name>
</gene>
<dbReference type="SUPFAM" id="SSF63817">
    <property type="entry name" value="Sortase"/>
    <property type="match status" value="1"/>
</dbReference>
<sequence>MAGRVALALITLIGLVLLYNGRHPHAAPPPQPAAAQSAPGVHHAATHPGMPHATPIQVHIPSIHVDAPLTGLSLDAEHHLAPPPEADANLAGWFRDGTPPGTDGTAIIAGHVDNDHGPAVFYNLGALKNGNRIEVDRSDGQTAVFTIDTVEAFDADDFPSQKIYGPSPHAELRVITCGAGFDTKAHRYRGNVVAFAHLTATRATH</sequence>
<feature type="region of interest" description="Disordered" evidence="2">
    <location>
        <begin position="26"/>
        <end position="50"/>
    </location>
</feature>
<dbReference type="GO" id="GO:0016787">
    <property type="term" value="F:hydrolase activity"/>
    <property type="evidence" value="ECO:0007669"/>
    <property type="project" value="UniProtKB-KW"/>
</dbReference>
<dbReference type="InterPro" id="IPR042001">
    <property type="entry name" value="Sortase_F"/>
</dbReference>
<accession>A0A939F1I1</accession>
<comment type="caution">
    <text evidence="3">The sequence shown here is derived from an EMBL/GenBank/DDBJ whole genome shotgun (WGS) entry which is preliminary data.</text>
</comment>